<keyword evidence="4" id="KW-1185">Reference proteome</keyword>
<feature type="domain" description="Bacterial type II secretion system protein E" evidence="2">
    <location>
        <begin position="199"/>
        <end position="213"/>
    </location>
</feature>
<dbReference type="Gene3D" id="3.30.450.90">
    <property type="match status" value="1"/>
</dbReference>
<dbReference type="CDD" id="cd01131">
    <property type="entry name" value="PilT"/>
    <property type="match status" value="1"/>
</dbReference>
<dbReference type="GO" id="GO:0016887">
    <property type="term" value="F:ATP hydrolysis activity"/>
    <property type="evidence" value="ECO:0007669"/>
    <property type="project" value="InterPro"/>
</dbReference>
<accession>A0A840UVN6</accession>
<organism evidence="3 4">
    <name type="scientific">Pectinatus brassicae</name>
    <dbReference type="NCBI Taxonomy" id="862415"/>
    <lineage>
        <taxon>Bacteria</taxon>
        <taxon>Bacillati</taxon>
        <taxon>Bacillota</taxon>
        <taxon>Negativicutes</taxon>
        <taxon>Selenomonadales</taxon>
        <taxon>Selenomonadaceae</taxon>
        <taxon>Pectinatus</taxon>
    </lineage>
</organism>
<dbReference type="Proteomes" id="UP000559117">
    <property type="component" value="Unassembled WGS sequence"/>
</dbReference>
<dbReference type="SMART" id="SM00382">
    <property type="entry name" value="AAA"/>
    <property type="match status" value="1"/>
</dbReference>
<gene>
    <name evidence="3" type="ORF">HNR32_001654</name>
</gene>
<dbReference type="GO" id="GO:0005524">
    <property type="term" value="F:ATP binding"/>
    <property type="evidence" value="ECO:0007669"/>
    <property type="project" value="InterPro"/>
</dbReference>
<protein>
    <submittedName>
        <fullName evidence="3">Twitching motility protein PilT</fullName>
    </submittedName>
</protein>
<dbReference type="EMBL" id="JACHFH010000018">
    <property type="protein sequence ID" value="MBB5336505.1"/>
    <property type="molecule type" value="Genomic_DNA"/>
</dbReference>
<evidence type="ECO:0000313" key="4">
    <source>
        <dbReference type="Proteomes" id="UP000559117"/>
    </source>
</evidence>
<dbReference type="InterPro" id="IPR003593">
    <property type="entry name" value="AAA+_ATPase"/>
</dbReference>
<evidence type="ECO:0000259" key="2">
    <source>
        <dbReference type="PROSITE" id="PS00662"/>
    </source>
</evidence>
<dbReference type="SUPFAM" id="SSF52540">
    <property type="entry name" value="P-loop containing nucleoside triphosphate hydrolases"/>
    <property type="match status" value="1"/>
</dbReference>
<dbReference type="InterPro" id="IPR006321">
    <property type="entry name" value="PilT/PilU"/>
</dbReference>
<dbReference type="Gene3D" id="3.40.50.300">
    <property type="entry name" value="P-loop containing nucleotide triphosphate hydrolases"/>
    <property type="match status" value="1"/>
</dbReference>
<reference evidence="3 4" key="1">
    <citation type="submission" date="2020-08" db="EMBL/GenBank/DDBJ databases">
        <title>Genomic Encyclopedia of Type Strains, Phase IV (KMG-IV): sequencing the most valuable type-strain genomes for metagenomic binning, comparative biology and taxonomic classification.</title>
        <authorList>
            <person name="Goeker M."/>
        </authorList>
    </citation>
    <scope>NUCLEOTIDE SEQUENCE [LARGE SCALE GENOMIC DNA]</scope>
    <source>
        <strain evidence="3 4">DSM 24661</strain>
    </source>
</reference>
<dbReference type="RefSeq" id="WP_183861497.1">
    <property type="nucleotide sequence ID" value="NZ_JACHFH010000018.1"/>
</dbReference>
<dbReference type="Pfam" id="PF00437">
    <property type="entry name" value="T2SSE"/>
    <property type="match status" value="1"/>
</dbReference>
<sequence>MTNCNGLDKLKKLLSLVKDTCSDIHISENNYSFCRINGLLNKLSENFIFYNKDITELLALFLTKDTQSIFAKKHFIDLSYIINGQRLRISIYQQNNQIALALRLISNNIPDLTINEYPSILQTLALKNSGLILLTGPSGCGKSTTLAAMIKYRLQKNPCHVITLEDPIEYILKSTTGLVHQREYRRDFSSFSQAIKSALRQDPDVLLIGEIRDYKTMHTALTAAQTGHLVLSTLHTSSVVESIIRIEGFFEQAQREAIRLELSLTLQAVISQKLLLSTNERRCCAMEILTSNDAVRNLIINGKPQQLSSIIQTNKQDGMQTLSMSIKYLRDNNLLI</sequence>
<comment type="caution">
    <text evidence="3">The sequence shown here is derived from an EMBL/GenBank/DDBJ whole genome shotgun (WGS) entry which is preliminary data.</text>
</comment>
<evidence type="ECO:0000256" key="1">
    <source>
        <dbReference type="ARBA" id="ARBA00006611"/>
    </source>
</evidence>
<name>A0A840UVN6_9FIRM</name>
<dbReference type="AlphaFoldDB" id="A0A840UVN6"/>
<dbReference type="PROSITE" id="PS00662">
    <property type="entry name" value="T2SP_E"/>
    <property type="match status" value="1"/>
</dbReference>
<comment type="similarity">
    <text evidence="1">Belongs to the GSP E family.</text>
</comment>
<dbReference type="InterPro" id="IPR027417">
    <property type="entry name" value="P-loop_NTPase"/>
</dbReference>
<dbReference type="InterPro" id="IPR050921">
    <property type="entry name" value="T4SS_GSP_E_ATPase"/>
</dbReference>
<dbReference type="InterPro" id="IPR001482">
    <property type="entry name" value="T2SS/T4SS_dom"/>
</dbReference>
<dbReference type="PANTHER" id="PTHR30486">
    <property type="entry name" value="TWITCHING MOTILITY PROTEIN PILT"/>
    <property type="match status" value="1"/>
</dbReference>
<dbReference type="NCBIfam" id="TIGR01420">
    <property type="entry name" value="pilT_fam"/>
    <property type="match status" value="1"/>
</dbReference>
<evidence type="ECO:0000313" key="3">
    <source>
        <dbReference type="EMBL" id="MBB5336505.1"/>
    </source>
</evidence>
<proteinExistence type="inferred from homology"/>